<dbReference type="Gene3D" id="3.60.20.10">
    <property type="entry name" value="Glutamine Phosphoribosylpyrophosphate, subunit 1, domain 1"/>
    <property type="match status" value="1"/>
</dbReference>
<comment type="similarity">
    <text evidence="1">Belongs to the peptidase S45 family.</text>
</comment>
<evidence type="ECO:0000256" key="4">
    <source>
        <dbReference type="ARBA" id="ARBA00038735"/>
    </source>
</evidence>
<dbReference type="GO" id="GO:0016811">
    <property type="term" value="F:hydrolase activity, acting on carbon-nitrogen (but not peptide) bonds, in linear amides"/>
    <property type="evidence" value="ECO:0007669"/>
    <property type="project" value="InterPro"/>
</dbReference>
<feature type="binding site" evidence="6">
    <location>
        <position position="339"/>
    </location>
    <ligand>
        <name>Ca(2+)</name>
        <dbReference type="ChEBI" id="CHEBI:29108"/>
    </ligand>
</feature>
<evidence type="ECO:0000256" key="5">
    <source>
        <dbReference type="PIRSR" id="PIRSR001227-1"/>
    </source>
</evidence>
<evidence type="ECO:0000313" key="7">
    <source>
        <dbReference type="EMBL" id="KEQ16838.1"/>
    </source>
</evidence>
<feature type="binding site" evidence="6">
    <location>
        <position position="338"/>
    </location>
    <ligand>
        <name>Ca(2+)</name>
        <dbReference type="ChEBI" id="CHEBI:29108"/>
    </ligand>
</feature>
<evidence type="ECO:0000256" key="2">
    <source>
        <dbReference type="ARBA" id="ARBA00022801"/>
    </source>
</evidence>
<dbReference type="PANTHER" id="PTHR34218">
    <property type="entry name" value="PEPTIDASE S45 PENICILLIN AMIDASE"/>
    <property type="match status" value="1"/>
</dbReference>
<evidence type="ECO:0000256" key="6">
    <source>
        <dbReference type="PIRSR" id="PIRSR001227-2"/>
    </source>
</evidence>
<dbReference type="InterPro" id="IPR043146">
    <property type="entry name" value="Penicillin_amidase_N_B-knob"/>
</dbReference>
<dbReference type="SUPFAM" id="SSF56235">
    <property type="entry name" value="N-terminal nucleophile aminohydrolases (Ntn hydrolases)"/>
    <property type="match status" value="1"/>
</dbReference>
<evidence type="ECO:0000256" key="3">
    <source>
        <dbReference type="ARBA" id="ARBA00023145"/>
    </source>
</evidence>
<accession>A0A081NEG5</accession>
<name>A0A081NEG5_9GAMM</name>
<feature type="active site" description="Nucleophile" evidence="5">
    <location>
        <position position="258"/>
    </location>
</feature>
<dbReference type="Proteomes" id="UP000028073">
    <property type="component" value="Unassembled WGS sequence"/>
</dbReference>
<dbReference type="PANTHER" id="PTHR34218:SF4">
    <property type="entry name" value="ACYL-HOMOSERINE LACTONE ACYLASE QUIP"/>
    <property type="match status" value="1"/>
</dbReference>
<dbReference type="AlphaFoldDB" id="A0A081NEG5"/>
<sequence length="797" mass="90005">MAVWLRRGLLLLLCLLILIALSIYILLQRSLPLLDGTQSVQGLHSKVLIERDKMGIPVIAGQQRADIAFALGYLHAQERFFQMDLNRRNSAGELSELVGEVALQHDKTQRKHRFRRTAKQAVTIMTPNQLAVLEAYTHGVNQGLKHLKDKPFEYWLLNTEPQPWRNEDTFLTVFSMYMDLNDDEVKLDNAKGFLSRITSTEVIDFVSPLRTRWDAPVEPGIYPIPETPGVEQINLREKPSDFYTALTGELIEDSLIGSNNWAVSGQLTDHGGAIVEDDMHLNHRVPTIWYRAQFRFPDAETGEPVNITGVTLPGAPIMVVGSNGKVAWGFTNSSADWVDLVELDLGENNLYMTPQGPERLTIWNETIQVKGQAPVVVEYRGTRWGPVIESPYDSVQYALRWIAHDPEATNINLMNLETVNSVEEAMAVANSSGIPPQNFTVGDAEGNIGWTIAGRIPTRSGLDTSYPLSWQDADSHWRAWLSPEDYPRIFNPEHNRIWTANARIVSGKNYEKLGNGGYALGPRQMQIRDDLMTIETADEQTLLNVALDDRALYLENFRQIILNALGEPVRSEKSGRQVFHQFVESWSGRAATDDVGYRLVREFHDALKLKVMKFLGRYFMSLATDAKVGIEDSWLQKINHENEMLLRLYQEQPMNWLSSEYSSWNELFLETIDELVVDLGGADTLAEATWGQRNTAKIHHPLSSAIPVLGQFLNMPAVPLEGDSWMPRAQHPDKGVSERMIVAPGREENAIFHMPGGQSGHPLSPFFKKGYMDWVEARETPFLPGDAQYRLTLLPIQ</sequence>
<comment type="subunit">
    <text evidence="4">Heterodimer of an alpha subunit and a beta subunit processed from the same precursor.</text>
</comment>
<evidence type="ECO:0008006" key="9">
    <source>
        <dbReference type="Google" id="ProtNLM"/>
    </source>
</evidence>
<evidence type="ECO:0000256" key="1">
    <source>
        <dbReference type="ARBA" id="ARBA00006586"/>
    </source>
</evidence>
<comment type="caution">
    <text evidence="7">The sequence shown here is derived from an EMBL/GenBank/DDBJ whole genome shotgun (WGS) entry which is preliminary data.</text>
</comment>
<comment type="cofactor">
    <cofactor evidence="6">
        <name>Ca(2+)</name>
        <dbReference type="ChEBI" id="CHEBI:29108"/>
    </cofactor>
    <text evidence="6">Binds 1 Ca(2+) ion per dimer.</text>
</comment>
<dbReference type="Gene3D" id="1.10.439.10">
    <property type="entry name" value="Penicillin Amidohydrolase, domain 1"/>
    <property type="match status" value="1"/>
</dbReference>
<dbReference type="MEROPS" id="S45.003"/>
<dbReference type="eggNOG" id="COG2366">
    <property type="taxonomic scope" value="Bacteria"/>
</dbReference>
<organism evidence="7 8">
    <name type="scientific">Endozoicomonas numazuensis</name>
    <dbReference type="NCBI Taxonomy" id="1137799"/>
    <lineage>
        <taxon>Bacteria</taxon>
        <taxon>Pseudomonadati</taxon>
        <taxon>Pseudomonadota</taxon>
        <taxon>Gammaproteobacteria</taxon>
        <taxon>Oceanospirillales</taxon>
        <taxon>Endozoicomonadaceae</taxon>
        <taxon>Endozoicomonas</taxon>
    </lineage>
</organism>
<gene>
    <name evidence="7" type="ORF">GZ78_19425</name>
</gene>
<dbReference type="InterPro" id="IPR029055">
    <property type="entry name" value="Ntn_hydrolases_N"/>
</dbReference>
<dbReference type="InterPro" id="IPR023343">
    <property type="entry name" value="Penicillin_amidase_dom1"/>
</dbReference>
<dbReference type="EMBL" id="JOKH01000004">
    <property type="protein sequence ID" value="KEQ16838.1"/>
    <property type="molecule type" value="Genomic_DNA"/>
</dbReference>
<keyword evidence="3" id="KW-0865">Zymogen</keyword>
<reference evidence="7 8" key="1">
    <citation type="submission" date="2014-06" db="EMBL/GenBank/DDBJ databases">
        <title>Whole Genome Sequences of Three Symbiotic Endozoicomonas Bacteria.</title>
        <authorList>
            <person name="Neave M.J."/>
            <person name="Apprill A."/>
            <person name="Voolstra C.R."/>
        </authorList>
    </citation>
    <scope>NUCLEOTIDE SEQUENCE [LARGE SCALE GENOMIC DNA]</scope>
    <source>
        <strain evidence="7 8">DSM 25634</strain>
    </source>
</reference>
<dbReference type="CDD" id="cd03747">
    <property type="entry name" value="Ntn_PGA_like"/>
    <property type="match status" value="1"/>
</dbReference>
<evidence type="ECO:0000313" key="8">
    <source>
        <dbReference type="Proteomes" id="UP000028073"/>
    </source>
</evidence>
<keyword evidence="6" id="KW-0106">Calcium</keyword>
<dbReference type="InterPro" id="IPR002692">
    <property type="entry name" value="S45"/>
</dbReference>
<dbReference type="InterPro" id="IPR043147">
    <property type="entry name" value="Penicillin_amidase_A-knob"/>
</dbReference>
<keyword evidence="2" id="KW-0378">Hydrolase</keyword>
<dbReference type="GO" id="GO:0046872">
    <property type="term" value="F:metal ion binding"/>
    <property type="evidence" value="ECO:0007669"/>
    <property type="project" value="UniProtKB-KW"/>
</dbReference>
<dbReference type="Gene3D" id="1.10.1400.10">
    <property type="match status" value="1"/>
</dbReference>
<feature type="binding site" evidence="6">
    <location>
        <position position="336"/>
    </location>
    <ligand>
        <name>Ca(2+)</name>
        <dbReference type="ChEBI" id="CHEBI:29108"/>
    </ligand>
</feature>
<dbReference type="GO" id="GO:0017000">
    <property type="term" value="P:antibiotic biosynthetic process"/>
    <property type="evidence" value="ECO:0007669"/>
    <property type="project" value="InterPro"/>
</dbReference>
<proteinExistence type="inferred from homology"/>
<keyword evidence="8" id="KW-1185">Reference proteome</keyword>
<dbReference type="Gene3D" id="2.30.120.10">
    <property type="match status" value="1"/>
</dbReference>
<dbReference type="PIRSF" id="PIRSF001227">
    <property type="entry name" value="Pen_acylase"/>
    <property type="match status" value="1"/>
</dbReference>
<dbReference type="InterPro" id="IPR014395">
    <property type="entry name" value="Pen/GL7ACA/AHL_acylase"/>
</dbReference>
<dbReference type="Pfam" id="PF01804">
    <property type="entry name" value="Penicil_amidase"/>
    <property type="match status" value="1"/>
</dbReference>
<protein>
    <recommendedName>
        <fullName evidence="9">Penicillin amidase</fullName>
    </recommendedName>
</protein>
<keyword evidence="6" id="KW-0479">Metal-binding</keyword>